<dbReference type="GO" id="GO:0001727">
    <property type="term" value="F:lipid kinase activity"/>
    <property type="evidence" value="ECO:0007669"/>
    <property type="project" value="TreeGrafter"/>
</dbReference>
<organism evidence="3 4">
    <name type="scientific">Cutaneotrichosporon spelunceum</name>
    <dbReference type="NCBI Taxonomy" id="1672016"/>
    <lineage>
        <taxon>Eukaryota</taxon>
        <taxon>Fungi</taxon>
        <taxon>Dikarya</taxon>
        <taxon>Basidiomycota</taxon>
        <taxon>Agaricomycotina</taxon>
        <taxon>Tremellomycetes</taxon>
        <taxon>Trichosporonales</taxon>
        <taxon>Trichosporonaceae</taxon>
        <taxon>Cutaneotrichosporon</taxon>
    </lineage>
</organism>
<evidence type="ECO:0000259" key="2">
    <source>
        <dbReference type="PROSITE" id="PS50146"/>
    </source>
</evidence>
<dbReference type="GO" id="GO:0016773">
    <property type="term" value="F:phosphotransferase activity, alcohol group as acceptor"/>
    <property type="evidence" value="ECO:0007669"/>
    <property type="project" value="UniProtKB-ARBA"/>
</dbReference>
<dbReference type="GO" id="GO:0046512">
    <property type="term" value="P:sphingosine biosynthetic process"/>
    <property type="evidence" value="ECO:0007669"/>
    <property type="project" value="TreeGrafter"/>
</dbReference>
<dbReference type="GO" id="GO:0016020">
    <property type="term" value="C:membrane"/>
    <property type="evidence" value="ECO:0007669"/>
    <property type="project" value="TreeGrafter"/>
</dbReference>
<protein>
    <recommendedName>
        <fullName evidence="2">DAGKc domain-containing protein</fullName>
    </recommendedName>
</protein>
<dbReference type="Proteomes" id="UP001222932">
    <property type="component" value="Unassembled WGS sequence"/>
</dbReference>
<reference evidence="3" key="2">
    <citation type="submission" date="2023-06" db="EMBL/GenBank/DDBJ databases">
        <authorList>
            <person name="Kobayashi Y."/>
            <person name="Kayamori A."/>
            <person name="Aoki K."/>
            <person name="Shiwa Y."/>
            <person name="Fujita N."/>
            <person name="Sugita T."/>
            <person name="Iwasaki W."/>
            <person name="Tanaka N."/>
            <person name="Takashima M."/>
        </authorList>
    </citation>
    <scope>NUCLEOTIDE SEQUENCE</scope>
    <source>
        <strain evidence="3">HIS016</strain>
    </source>
</reference>
<feature type="compositionally biased region" description="Polar residues" evidence="1">
    <location>
        <begin position="374"/>
        <end position="388"/>
    </location>
</feature>
<evidence type="ECO:0000313" key="4">
    <source>
        <dbReference type="Proteomes" id="UP001222932"/>
    </source>
</evidence>
<dbReference type="AlphaFoldDB" id="A0AAD3Y7N9"/>
<feature type="domain" description="DAGKc" evidence="2">
    <location>
        <begin position="119"/>
        <end position="260"/>
    </location>
</feature>
<sequence length="576" mass="62341">MVSNKDIPVIIHNRKRGLLSLEDGYLDVLQLSADGRRPKPLLSCPVRLLLRATLSPEPPSAAADGPKRMLDIEALVQKGAKSDHHLRRTKIRVLVEPVHSADAEKWVDKLMSAAYPVTKPYRNVLLLVNPVSGKGKGVTIAKHTIIPTLEAAGCKVDVRETEYRKHAEDICMNADLSDVDVIAVASGDGGCFEAFNGLAMRPDGRKALRTPLAPLPTGSACAACTNLFGPKNTYNVLLATLNVIKGQRMPIDLQSVVLLPSLERRVSFLSVAVGLMVDLDIGTENLRWIGDSRFVYGYLRGVMQSKSCKARIKLDIVDSDKERMAREAKEAALADRGTTTIGGGTDPLQLIRGVQTMSVASQAVANGGGYGNGLTPSSSRNNSGSTMKPSGVVGQDSAKDTVTDEEGLPPVDLLEPTESWVTVDSSGNGRFDDKSGTPNMWSEGEAMLYLYSGLMPYVARDLNQWPVVRAGSGVIDIVLQRCAARRVMLSHATEGASGLLYWLESQCYYKVLGYTVENLDKEGQPKLTIDGEGYDWHSFHVEVLPRAATLLALDGHYYQAEFLSQAPGADVGKPNK</sequence>
<dbReference type="PROSITE" id="PS50146">
    <property type="entry name" value="DAGK"/>
    <property type="match status" value="1"/>
</dbReference>
<feature type="region of interest" description="Disordered" evidence="1">
    <location>
        <begin position="368"/>
        <end position="412"/>
    </location>
</feature>
<reference evidence="3" key="1">
    <citation type="journal article" date="2023" name="BMC Genomics">
        <title>Chromosome-level genome assemblies of Cutaneotrichosporon spp. (Trichosporonales, Basidiomycota) reveal imbalanced evolution between nucleotide sequences and chromosome synteny.</title>
        <authorList>
            <person name="Kobayashi Y."/>
            <person name="Kayamori A."/>
            <person name="Aoki K."/>
            <person name="Shiwa Y."/>
            <person name="Matsutani M."/>
            <person name="Fujita N."/>
            <person name="Sugita T."/>
            <person name="Iwasaki W."/>
            <person name="Tanaka N."/>
            <person name="Takashima M."/>
        </authorList>
    </citation>
    <scope>NUCLEOTIDE SEQUENCE</scope>
    <source>
        <strain evidence="3">HIS016</strain>
    </source>
</reference>
<proteinExistence type="predicted"/>
<dbReference type="InterPro" id="IPR050187">
    <property type="entry name" value="Lipid_Phosphate_FormReg"/>
</dbReference>
<dbReference type="InterPro" id="IPR001206">
    <property type="entry name" value="Diacylglycerol_kinase_cat_dom"/>
</dbReference>
<gene>
    <name evidence="3" type="primary">LCB4</name>
    <name evidence="3" type="ORF">CspeluHIS016_0102170</name>
</gene>
<dbReference type="GO" id="GO:0005737">
    <property type="term" value="C:cytoplasm"/>
    <property type="evidence" value="ECO:0007669"/>
    <property type="project" value="TreeGrafter"/>
</dbReference>
<name>A0AAD3Y7N9_9TREE</name>
<dbReference type="PANTHER" id="PTHR12358:SF31">
    <property type="entry name" value="ACYLGLYCEROL KINASE, MITOCHONDRIAL"/>
    <property type="match status" value="1"/>
</dbReference>
<dbReference type="SUPFAM" id="SSF111331">
    <property type="entry name" value="NAD kinase/diacylglycerol kinase-like"/>
    <property type="match status" value="1"/>
</dbReference>
<dbReference type="Gene3D" id="3.40.50.10330">
    <property type="entry name" value="Probable inorganic polyphosphate/atp-NAD kinase, domain 1"/>
    <property type="match status" value="1"/>
</dbReference>
<evidence type="ECO:0000313" key="3">
    <source>
        <dbReference type="EMBL" id="GMK53631.1"/>
    </source>
</evidence>
<dbReference type="SMART" id="SM00046">
    <property type="entry name" value="DAGKc"/>
    <property type="match status" value="1"/>
</dbReference>
<dbReference type="InterPro" id="IPR017438">
    <property type="entry name" value="ATP-NAD_kinase_N"/>
</dbReference>
<keyword evidence="4" id="KW-1185">Reference proteome</keyword>
<evidence type="ECO:0000256" key="1">
    <source>
        <dbReference type="SAM" id="MobiDB-lite"/>
    </source>
</evidence>
<comment type="caution">
    <text evidence="3">The sequence shown here is derived from an EMBL/GenBank/DDBJ whole genome shotgun (WGS) entry which is preliminary data.</text>
</comment>
<dbReference type="Gene3D" id="2.60.200.40">
    <property type="match status" value="1"/>
</dbReference>
<dbReference type="InterPro" id="IPR016064">
    <property type="entry name" value="NAD/diacylglycerol_kinase_sf"/>
</dbReference>
<accession>A0AAD3Y7N9</accession>
<dbReference type="PANTHER" id="PTHR12358">
    <property type="entry name" value="SPHINGOSINE KINASE"/>
    <property type="match status" value="1"/>
</dbReference>
<dbReference type="EMBL" id="BTCM01000001">
    <property type="protein sequence ID" value="GMK53631.1"/>
    <property type="molecule type" value="Genomic_DNA"/>
</dbReference>
<dbReference type="Pfam" id="PF00781">
    <property type="entry name" value="DAGK_cat"/>
    <property type="match status" value="1"/>
</dbReference>